<evidence type="ECO:0000313" key="1">
    <source>
        <dbReference type="EMBL" id="AVX04459.1"/>
    </source>
</evidence>
<dbReference type="STRING" id="1122213.GCA_000423365_02235"/>
<evidence type="ECO:0000313" key="2">
    <source>
        <dbReference type="Proteomes" id="UP000258927"/>
    </source>
</evidence>
<dbReference type="EMBL" id="CP021330">
    <property type="protein sequence ID" value="AVX04459.1"/>
    <property type="molecule type" value="Genomic_DNA"/>
</dbReference>
<sequence>MRITWLGENVLRLELGLEHFLIAKNKQNIQDIDAGKAAGAKIIAFEDELTAPFTAFSGQEPAARPRRLIDQDNSAGDLYLQGENFLLIDRVGIERLIIVIDGLESGILPADWVSDAIVIIAAAERDELIKSFKEIKAKKSMTIQPRHYLLAIPTPDEELFERFVCAVGDSPAQILEPGYAVEI</sequence>
<accession>A0A2R4MF12</accession>
<dbReference type="RefSeq" id="WP_117395731.1">
    <property type="nucleotide sequence ID" value="NZ_CP021330.1"/>
</dbReference>
<dbReference type="KEGG" id="mmyr:MXMO3_01935"/>
<dbReference type="AlphaFoldDB" id="A0A2R4MF12"/>
<reference evidence="1 2" key="1">
    <citation type="submission" date="2017-05" db="EMBL/GenBank/DDBJ databases">
        <title>Genome Analysis of Maritalea myrionectae HL2708#5.</title>
        <authorList>
            <consortium name="Cotde Inc.-PKNU"/>
            <person name="Jang D."/>
            <person name="Oh H.-M."/>
        </authorList>
    </citation>
    <scope>NUCLEOTIDE SEQUENCE [LARGE SCALE GENOMIC DNA]</scope>
    <source>
        <strain evidence="1 2">HL2708#5</strain>
    </source>
</reference>
<protein>
    <submittedName>
        <fullName evidence="1">Uncharacterized protein</fullName>
    </submittedName>
</protein>
<organism evidence="1 2">
    <name type="scientific">Maritalea myrionectae</name>
    <dbReference type="NCBI Taxonomy" id="454601"/>
    <lineage>
        <taxon>Bacteria</taxon>
        <taxon>Pseudomonadati</taxon>
        <taxon>Pseudomonadota</taxon>
        <taxon>Alphaproteobacteria</taxon>
        <taxon>Hyphomicrobiales</taxon>
        <taxon>Devosiaceae</taxon>
        <taxon>Maritalea</taxon>
    </lineage>
</organism>
<proteinExistence type="predicted"/>
<name>A0A2R4MF12_9HYPH</name>
<keyword evidence="2" id="KW-1185">Reference proteome</keyword>
<dbReference type="Proteomes" id="UP000258927">
    <property type="component" value="Chromosome"/>
</dbReference>
<gene>
    <name evidence="1" type="ORF">MXMO3_01935</name>
</gene>